<keyword evidence="1" id="KW-0472">Membrane</keyword>
<evidence type="ECO:0000256" key="1">
    <source>
        <dbReference type="SAM" id="Phobius"/>
    </source>
</evidence>
<keyword evidence="4" id="KW-1185">Reference proteome</keyword>
<accession>A0A0C1N7G0</accession>
<keyword evidence="1" id="KW-1133">Transmembrane helix</keyword>
<evidence type="ECO:0000313" key="4">
    <source>
        <dbReference type="Proteomes" id="UP000029738"/>
    </source>
</evidence>
<dbReference type="OrthoDB" id="517192at2"/>
<dbReference type="EMBL" id="JHEG02000048">
    <property type="protein sequence ID" value="KIE10547.1"/>
    <property type="molecule type" value="Genomic_DNA"/>
</dbReference>
<name>A0A0C1N7G0_9CYAN</name>
<comment type="caution">
    <text evidence="3">The sequence shown here is derived from an EMBL/GenBank/DDBJ whole genome shotgun (WGS) entry which is preliminary data.</text>
</comment>
<protein>
    <submittedName>
        <fullName evidence="3">Uncharacterized protein</fullName>
    </submittedName>
</protein>
<proteinExistence type="predicted"/>
<organism evidence="3">
    <name type="scientific">Tolypothrix bouteillei VB521301</name>
    <dbReference type="NCBI Taxonomy" id="1479485"/>
    <lineage>
        <taxon>Bacteria</taxon>
        <taxon>Bacillati</taxon>
        <taxon>Cyanobacteriota</taxon>
        <taxon>Cyanophyceae</taxon>
        <taxon>Nostocales</taxon>
        <taxon>Tolypothrichaceae</taxon>
        <taxon>Tolypothrix</taxon>
    </lineage>
</organism>
<gene>
    <name evidence="3" type="ORF">DA73_0218610</name>
    <name evidence="2" type="ORF">DA73_0400014380</name>
</gene>
<reference evidence="2" key="2">
    <citation type="submission" date="2019-11" db="EMBL/GenBank/DDBJ databases">
        <title>Improved Assembly of Tolypothrix boutellei genome.</title>
        <authorList>
            <person name="Sarangi A.N."/>
            <person name="Mukherjee M."/>
            <person name="Ghosh S."/>
            <person name="Singh D."/>
            <person name="Das A."/>
            <person name="Kant S."/>
            <person name="Prusty A."/>
            <person name="Tripathy S."/>
        </authorList>
    </citation>
    <scope>NUCLEOTIDE SEQUENCE</scope>
    <source>
        <strain evidence="2">VB521301</strain>
    </source>
</reference>
<dbReference type="RefSeq" id="WP_038089567.1">
    <property type="nucleotide sequence ID" value="NZ_JHEG04000001.1"/>
</dbReference>
<sequence>MAKIIISDLRPADSEDSESFLHEITDIESTIVQGGVDYGLSQFLNFGVKTLEYALIGFAIYNIVSLVKLFMTSPRHRF</sequence>
<keyword evidence="1" id="KW-0812">Transmembrane</keyword>
<dbReference type="EMBL" id="JHEG04000001">
    <property type="protein sequence ID" value="KAF3886533.1"/>
    <property type="molecule type" value="Genomic_DNA"/>
</dbReference>
<evidence type="ECO:0000313" key="3">
    <source>
        <dbReference type="EMBL" id="KIE10547.1"/>
    </source>
</evidence>
<feature type="transmembrane region" description="Helical" evidence="1">
    <location>
        <begin position="53"/>
        <end position="71"/>
    </location>
</feature>
<reference evidence="3" key="1">
    <citation type="journal article" date="2015" name="Genome Announc.">
        <title>Draft Genome Sequence of Tolypothrix boutellei Strain VB521301.</title>
        <authorList>
            <person name="Chandrababunaidu M.M."/>
            <person name="Singh D."/>
            <person name="Sen D."/>
            <person name="Bhan S."/>
            <person name="Das S."/>
            <person name="Gupta A."/>
            <person name="Adhikary S.P."/>
            <person name="Tripathy S."/>
        </authorList>
    </citation>
    <scope>NUCLEOTIDE SEQUENCE</scope>
    <source>
        <strain evidence="3">VB521301</strain>
    </source>
</reference>
<dbReference type="STRING" id="1479485.DA73_0218610"/>
<dbReference type="Proteomes" id="UP000029738">
    <property type="component" value="Unassembled WGS sequence"/>
</dbReference>
<evidence type="ECO:0000313" key="2">
    <source>
        <dbReference type="EMBL" id="KAF3886533.1"/>
    </source>
</evidence>
<dbReference type="AlphaFoldDB" id="A0A0C1N7G0"/>